<protein>
    <submittedName>
        <fullName evidence="1">Methyltransferase type 11</fullName>
    </submittedName>
</protein>
<sequence>MENCCYLCGKKNLKLITAHNWPIKECRDCGLIQAFPLPSQKQVLLLYRGNYYRNYGPYGSQEKAHRYYFRQKMKQIKQSVNSGKLLDIGCSLGALLEEAEEAGYDASGIDISGYAVNYCRKKNLIAKKNIITDVKNYQKYSVITAFEIIEHERNPLASCQKIFSLLKQTGLFVCSVPDSNTLTKRLMGKYWFGFRNKEHLFHFNKQTLSVLLKKAGFRNISVKTDHGRPYQFLYYLERVNFYLLKSPYLDKLITHLKKIPIINKIDLPFNPWGNLIAFAEK</sequence>
<dbReference type="GO" id="GO:0032259">
    <property type="term" value="P:methylation"/>
    <property type="evidence" value="ECO:0007669"/>
    <property type="project" value="UniProtKB-KW"/>
</dbReference>
<dbReference type="Proteomes" id="UP000034344">
    <property type="component" value="Unassembled WGS sequence"/>
</dbReference>
<gene>
    <name evidence="1" type="ORF">US11_C0005G0006</name>
</gene>
<name>A0A0G0EKQ7_9BACT</name>
<evidence type="ECO:0000313" key="2">
    <source>
        <dbReference type="Proteomes" id="UP000034344"/>
    </source>
</evidence>
<keyword evidence="1" id="KW-0489">Methyltransferase</keyword>
<dbReference type="SUPFAM" id="SSF53335">
    <property type="entry name" value="S-adenosyl-L-methionine-dependent methyltransferases"/>
    <property type="match status" value="1"/>
</dbReference>
<dbReference type="EMBL" id="LBRS01000005">
    <property type="protein sequence ID" value="KKQ01650.1"/>
    <property type="molecule type" value="Genomic_DNA"/>
</dbReference>
<evidence type="ECO:0000313" key="1">
    <source>
        <dbReference type="EMBL" id="KKQ01650.1"/>
    </source>
</evidence>
<dbReference type="PANTHER" id="PTHR43861:SF6">
    <property type="entry name" value="METHYLTRANSFERASE TYPE 11"/>
    <property type="match status" value="1"/>
</dbReference>
<proteinExistence type="predicted"/>
<dbReference type="Gene3D" id="3.40.50.150">
    <property type="entry name" value="Vaccinia Virus protein VP39"/>
    <property type="match status" value="1"/>
</dbReference>
<dbReference type="InterPro" id="IPR029063">
    <property type="entry name" value="SAM-dependent_MTases_sf"/>
</dbReference>
<comment type="caution">
    <text evidence="1">The sequence shown here is derived from an EMBL/GenBank/DDBJ whole genome shotgun (WGS) entry which is preliminary data.</text>
</comment>
<accession>A0A0G0EKQ7</accession>
<dbReference type="Pfam" id="PF13489">
    <property type="entry name" value="Methyltransf_23"/>
    <property type="match status" value="1"/>
</dbReference>
<dbReference type="STRING" id="1618480.US11_C0005G0006"/>
<dbReference type="PANTHER" id="PTHR43861">
    <property type="entry name" value="TRANS-ACONITATE 2-METHYLTRANSFERASE-RELATED"/>
    <property type="match status" value="1"/>
</dbReference>
<dbReference type="AlphaFoldDB" id="A0A0G0EKQ7"/>
<dbReference type="CDD" id="cd02440">
    <property type="entry name" value="AdoMet_MTases"/>
    <property type="match status" value="1"/>
</dbReference>
<dbReference type="GO" id="GO:0008168">
    <property type="term" value="F:methyltransferase activity"/>
    <property type="evidence" value="ECO:0007669"/>
    <property type="project" value="UniProtKB-KW"/>
</dbReference>
<reference evidence="1 2" key="1">
    <citation type="journal article" date="2015" name="Nature">
        <title>rRNA introns, odd ribosomes, and small enigmatic genomes across a large radiation of phyla.</title>
        <authorList>
            <person name="Brown C.T."/>
            <person name="Hug L.A."/>
            <person name="Thomas B.C."/>
            <person name="Sharon I."/>
            <person name="Castelle C.J."/>
            <person name="Singh A."/>
            <person name="Wilkins M.J."/>
            <person name="Williams K.H."/>
            <person name="Banfield J.F."/>
        </authorList>
    </citation>
    <scope>NUCLEOTIDE SEQUENCE [LARGE SCALE GENOMIC DNA]</scope>
</reference>
<keyword evidence="1" id="KW-0808">Transferase</keyword>
<organism evidence="1 2">
    <name type="scientific">Candidatus Roizmanbacteria bacterium GW2011_GWA2_36_23</name>
    <dbReference type="NCBI Taxonomy" id="1618480"/>
    <lineage>
        <taxon>Bacteria</taxon>
        <taxon>Candidatus Roizmaniibacteriota</taxon>
    </lineage>
</organism>